<dbReference type="Gene3D" id="1.10.287.1350">
    <property type="match status" value="1"/>
</dbReference>
<dbReference type="InterPro" id="IPR016461">
    <property type="entry name" value="COMT-like"/>
</dbReference>
<evidence type="ECO:0000313" key="7">
    <source>
        <dbReference type="EMBL" id="MCP2168189.1"/>
    </source>
</evidence>
<dbReference type="Pfam" id="PF00891">
    <property type="entry name" value="Methyltransf_2"/>
    <property type="match status" value="1"/>
</dbReference>
<dbReference type="PANTHER" id="PTHR43712">
    <property type="entry name" value="PUTATIVE (AFU_ORTHOLOGUE AFUA_4G14580)-RELATED"/>
    <property type="match status" value="1"/>
</dbReference>
<dbReference type="InterPro" id="IPR036388">
    <property type="entry name" value="WH-like_DNA-bd_sf"/>
</dbReference>
<feature type="active site" description="Proton acceptor" evidence="4">
    <location>
        <position position="247"/>
    </location>
</feature>
<dbReference type="AlphaFoldDB" id="A0AAE3GIZ9"/>
<dbReference type="SUPFAM" id="SSF53335">
    <property type="entry name" value="S-adenosyl-L-methionine-dependent methyltransferases"/>
    <property type="match status" value="1"/>
</dbReference>
<keyword evidence="3" id="KW-0949">S-adenosyl-L-methionine</keyword>
<name>A0AAE3GIZ9_9PSEU</name>
<dbReference type="Pfam" id="PF08100">
    <property type="entry name" value="Dimerisation"/>
    <property type="match status" value="1"/>
</dbReference>
<dbReference type="InterPro" id="IPR036390">
    <property type="entry name" value="WH_DNA-bd_sf"/>
</dbReference>
<reference evidence="7" key="1">
    <citation type="submission" date="2022-06" db="EMBL/GenBank/DDBJ databases">
        <title>Genomic Encyclopedia of Archaeal and Bacterial Type Strains, Phase II (KMG-II): from individual species to whole genera.</title>
        <authorList>
            <person name="Goeker M."/>
        </authorList>
    </citation>
    <scope>NUCLEOTIDE SEQUENCE</scope>
    <source>
        <strain evidence="7">DSM 43935</strain>
    </source>
</reference>
<evidence type="ECO:0000313" key="8">
    <source>
        <dbReference type="Proteomes" id="UP001206128"/>
    </source>
</evidence>
<dbReference type="EMBL" id="JAMTCK010000013">
    <property type="protein sequence ID" value="MCP2168189.1"/>
    <property type="molecule type" value="Genomic_DNA"/>
</dbReference>
<dbReference type="Gene3D" id="1.10.10.10">
    <property type="entry name" value="Winged helix-like DNA-binding domain superfamily/Winged helix DNA-binding domain"/>
    <property type="match status" value="1"/>
</dbReference>
<evidence type="ECO:0000259" key="5">
    <source>
        <dbReference type="Pfam" id="PF00891"/>
    </source>
</evidence>
<dbReference type="Gene3D" id="3.40.50.150">
    <property type="entry name" value="Vaccinia Virus protein VP39"/>
    <property type="match status" value="1"/>
</dbReference>
<dbReference type="RefSeq" id="WP_253775824.1">
    <property type="nucleotide sequence ID" value="NZ_JAMTCK010000013.1"/>
</dbReference>
<dbReference type="InterPro" id="IPR001077">
    <property type="entry name" value="COMT_C"/>
</dbReference>
<dbReference type="GO" id="GO:0046983">
    <property type="term" value="F:protein dimerization activity"/>
    <property type="evidence" value="ECO:0007669"/>
    <property type="project" value="InterPro"/>
</dbReference>
<dbReference type="GO" id="GO:0008171">
    <property type="term" value="F:O-methyltransferase activity"/>
    <property type="evidence" value="ECO:0007669"/>
    <property type="project" value="InterPro"/>
</dbReference>
<evidence type="ECO:0000256" key="1">
    <source>
        <dbReference type="ARBA" id="ARBA00022603"/>
    </source>
</evidence>
<feature type="domain" description="O-methyltransferase dimerisation" evidence="6">
    <location>
        <begin position="16"/>
        <end position="88"/>
    </location>
</feature>
<dbReference type="SUPFAM" id="SSF46785">
    <property type="entry name" value="Winged helix' DNA-binding domain"/>
    <property type="match status" value="1"/>
</dbReference>
<dbReference type="Proteomes" id="UP001206128">
    <property type="component" value="Unassembled WGS sequence"/>
</dbReference>
<proteinExistence type="predicted"/>
<gene>
    <name evidence="7" type="ORF">LX83_005067</name>
</gene>
<accession>A0AAE3GIZ9</accession>
<keyword evidence="8" id="KW-1185">Reference proteome</keyword>
<dbReference type="PROSITE" id="PS51683">
    <property type="entry name" value="SAM_OMT_II"/>
    <property type="match status" value="1"/>
</dbReference>
<evidence type="ECO:0000256" key="3">
    <source>
        <dbReference type="ARBA" id="ARBA00022691"/>
    </source>
</evidence>
<evidence type="ECO:0000259" key="6">
    <source>
        <dbReference type="Pfam" id="PF08100"/>
    </source>
</evidence>
<dbReference type="PIRSF" id="PIRSF005739">
    <property type="entry name" value="O-mtase"/>
    <property type="match status" value="1"/>
</dbReference>
<dbReference type="InterPro" id="IPR012967">
    <property type="entry name" value="COMT_dimerisation"/>
</dbReference>
<keyword evidence="2" id="KW-0808">Transferase</keyword>
<dbReference type="PANTHER" id="PTHR43712:SF2">
    <property type="entry name" value="O-METHYLTRANSFERASE CICE"/>
    <property type="match status" value="1"/>
</dbReference>
<dbReference type="GO" id="GO:0032259">
    <property type="term" value="P:methylation"/>
    <property type="evidence" value="ECO:0007669"/>
    <property type="project" value="UniProtKB-KW"/>
</dbReference>
<protein>
    <submittedName>
        <fullName evidence="7">Hydroxyneurosporene-O-methyltransferase</fullName>
    </submittedName>
</protein>
<evidence type="ECO:0000256" key="4">
    <source>
        <dbReference type="PIRSR" id="PIRSR005739-1"/>
    </source>
</evidence>
<dbReference type="CDD" id="cd02440">
    <property type="entry name" value="AdoMet_MTases"/>
    <property type="match status" value="1"/>
</dbReference>
<feature type="domain" description="O-methyltransferase C-terminal" evidence="5">
    <location>
        <begin position="122"/>
        <end position="318"/>
    </location>
</feature>
<keyword evidence="1" id="KW-0489">Methyltransferase</keyword>
<organism evidence="7 8">
    <name type="scientific">Goodfellowiella coeruleoviolacea</name>
    <dbReference type="NCBI Taxonomy" id="334858"/>
    <lineage>
        <taxon>Bacteria</taxon>
        <taxon>Bacillati</taxon>
        <taxon>Actinomycetota</taxon>
        <taxon>Actinomycetes</taxon>
        <taxon>Pseudonocardiales</taxon>
        <taxon>Pseudonocardiaceae</taxon>
        <taxon>Goodfellowiella</taxon>
    </lineage>
</organism>
<evidence type="ECO:0000256" key="2">
    <source>
        <dbReference type="ARBA" id="ARBA00022679"/>
    </source>
</evidence>
<dbReference type="InterPro" id="IPR029063">
    <property type="entry name" value="SAM-dependent_MTases_sf"/>
</dbReference>
<comment type="caution">
    <text evidence="7">The sequence shown here is derived from an EMBL/GenBank/DDBJ whole genome shotgun (WGS) entry which is preliminary data.</text>
</comment>
<sequence>MDQDHELDAGARLLALNDGFLYARALQLVVEVGVPELLADGPRAVSDLAAATGTHPDALHRVLRALASQGVFREEAAGWFALTPLGQHLRADHPGTVRSMVAFAGQVCHAFTDAMHSLRTGAPSCPETFGQPFFALLRDQPERGALFNAAMTEATVAESGAVVDAYDFATARRIIDVGGGNGALLAAILRACPDSTGVIFDQPHVAESARRRMTAAGLDGRWEVVTGDLFGEIPRGGDLYVLKWILHDWSDEQAVAILRGCRRAMGPESRLVLIERLLPADDTPHPSKALDLVMLVLLGGRERTGDGYARLLAEAGFRVSRVVATASTLSVIEARPQHG</sequence>